<accession>A0A1Y1RQR4</accession>
<comment type="caution">
    <text evidence="3">The sequence shown here is derived from an EMBL/GenBank/DDBJ whole genome shotgun (WGS) entry which is preliminary data.</text>
</comment>
<proteinExistence type="predicted"/>
<dbReference type="Pfam" id="PF08666">
    <property type="entry name" value="SAF"/>
    <property type="match status" value="1"/>
</dbReference>
<dbReference type="RefSeq" id="WP_083091722.1">
    <property type="nucleotide sequence ID" value="NZ_LXWF01000022.1"/>
</dbReference>
<dbReference type="AlphaFoldDB" id="A0A1Y1RQR4"/>
<evidence type="ECO:0000256" key="1">
    <source>
        <dbReference type="SAM" id="Phobius"/>
    </source>
</evidence>
<dbReference type="CDD" id="cd11614">
    <property type="entry name" value="SAF_CpaB_FlgA_like"/>
    <property type="match status" value="1"/>
</dbReference>
<protein>
    <recommendedName>
        <fullName evidence="2">SAF domain-containing protein</fullName>
    </recommendedName>
</protein>
<feature type="transmembrane region" description="Helical" evidence="1">
    <location>
        <begin position="20"/>
        <end position="38"/>
    </location>
</feature>
<evidence type="ECO:0000313" key="3">
    <source>
        <dbReference type="EMBL" id="ORC18858.1"/>
    </source>
</evidence>
<evidence type="ECO:0000313" key="4">
    <source>
        <dbReference type="Proteomes" id="UP000192359"/>
    </source>
</evidence>
<dbReference type="Proteomes" id="UP000192359">
    <property type="component" value="Unassembled WGS sequence"/>
</dbReference>
<reference evidence="3 4" key="1">
    <citation type="submission" date="2016-05" db="EMBL/GenBank/DDBJ databases">
        <title>Draft genome sequence of a porcine commensal Rothia nasimurium.</title>
        <authorList>
            <person name="Gaiser R.A."/>
            <person name="Van Baarlen P."/>
            <person name="Wells J.M."/>
        </authorList>
    </citation>
    <scope>NUCLEOTIDE SEQUENCE [LARGE SCALE GENOMIC DNA]</scope>
    <source>
        <strain evidence="3 4">PT-32</strain>
    </source>
</reference>
<keyword evidence="1" id="KW-0472">Membrane</keyword>
<dbReference type="OrthoDB" id="5192391at2"/>
<dbReference type="SMART" id="SM00858">
    <property type="entry name" value="SAF"/>
    <property type="match status" value="1"/>
</dbReference>
<dbReference type="EMBL" id="LXWF01000022">
    <property type="protein sequence ID" value="ORC18858.1"/>
    <property type="molecule type" value="Genomic_DNA"/>
</dbReference>
<dbReference type="InterPro" id="IPR013974">
    <property type="entry name" value="SAF"/>
</dbReference>
<dbReference type="Gene3D" id="3.90.1210.10">
    <property type="entry name" value="Antifreeze-like/N-acetylneuraminic acid synthase C-terminal domain"/>
    <property type="match status" value="1"/>
</dbReference>
<evidence type="ECO:0000259" key="2">
    <source>
        <dbReference type="SMART" id="SM00858"/>
    </source>
</evidence>
<name>A0A1Y1RQR4_9MICC</name>
<keyword evidence="1" id="KW-1133">Transmembrane helix</keyword>
<keyword evidence="4" id="KW-1185">Reference proteome</keyword>
<feature type="domain" description="SAF" evidence="2">
    <location>
        <begin position="45"/>
        <end position="108"/>
    </location>
</feature>
<organism evidence="3 4">
    <name type="scientific">Rothia nasimurium</name>
    <dbReference type="NCBI Taxonomy" id="85336"/>
    <lineage>
        <taxon>Bacteria</taxon>
        <taxon>Bacillati</taxon>
        <taxon>Actinomycetota</taxon>
        <taxon>Actinomycetes</taxon>
        <taxon>Micrococcales</taxon>
        <taxon>Micrococcaceae</taxon>
        <taxon>Rothia</taxon>
    </lineage>
</organism>
<keyword evidence="1" id="KW-0812">Transmembrane</keyword>
<sequence length="214" mass="22665">MVQEQVAPRFKKPGLRDPKLLAGVLIIIFSLLGVIGLIRVTNQTEPYYVASRDIQLGEKVTTDNVQVVEVKLGDSANQYISVDQGLAEGSVAARPMVAGEIIASQALTTDTGDGRRLVTLLLDHYAVSAFEAGDRVDIWVSRKAEVANTYQDPEVIAEGAEIHSVTAQESIIGGTGMSAVELWVAPEAMPAVLGAANNGSVMNLVPASHSEGAR</sequence>
<gene>
    <name evidence="3" type="ORF">A7979_02345</name>
</gene>